<reference evidence="2" key="1">
    <citation type="submission" date="2020-05" db="EMBL/GenBank/DDBJ databases">
        <title>Frigoriglobus tundricola gen. nov., sp. nov., a psychrotolerant cellulolytic planctomycete of the family Gemmataceae with two divergent copies of 16S rRNA gene.</title>
        <authorList>
            <person name="Kulichevskaya I.S."/>
            <person name="Ivanova A.A."/>
            <person name="Naumoff D.G."/>
            <person name="Beletsky A.V."/>
            <person name="Rijpstra W.I.C."/>
            <person name="Sinninghe Damste J.S."/>
            <person name="Mardanov A.V."/>
            <person name="Ravin N.V."/>
            <person name="Dedysh S.N."/>
        </authorList>
    </citation>
    <scope>NUCLEOTIDE SEQUENCE [LARGE SCALE GENOMIC DNA]</scope>
    <source>
        <strain evidence="2">PL17</strain>
    </source>
</reference>
<dbReference type="AlphaFoldDB" id="A0A6M5YH29"/>
<name>A0A6M5YH29_9BACT</name>
<sequence>MDITSVAQVGLPAAGLVAYLFQHWWWPPGPESGRPMLAI</sequence>
<keyword evidence="2" id="KW-1185">Reference proteome</keyword>
<dbReference type="Proteomes" id="UP000503447">
    <property type="component" value="Chromosome"/>
</dbReference>
<organism evidence="1 2">
    <name type="scientific">Frigoriglobus tundricola</name>
    <dbReference type="NCBI Taxonomy" id="2774151"/>
    <lineage>
        <taxon>Bacteria</taxon>
        <taxon>Pseudomonadati</taxon>
        <taxon>Planctomycetota</taxon>
        <taxon>Planctomycetia</taxon>
        <taxon>Gemmatales</taxon>
        <taxon>Gemmataceae</taxon>
        <taxon>Frigoriglobus</taxon>
    </lineage>
</organism>
<dbReference type="EMBL" id="CP053452">
    <property type="protein sequence ID" value="QJW92874.1"/>
    <property type="molecule type" value="Genomic_DNA"/>
</dbReference>
<evidence type="ECO:0000313" key="2">
    <source>
        <dbReference type="Proteomes" id="UP000503447"/>
    </source>
</evidence>
<proteinExistence type="predicted"/>
<gene>
    <name evidence="1" type="ORF">FTUN_0371</name>
</gene>
<evidence type="ECO:0000313" key="1">
    <source>
        <dbReference type="EMBL" id="QJW92874.1"/>
    </source>
</evidence>
<protein>
    <submittedName>
        <fullName evidence="1">Uncharacterized protein</fullName>
    </submittedName>
</protein>
<accession>A0A6M5YH29</accession>
<dbReference type="KEGG" id="ftj:FTUN_0371"/>